<dbReference type="AlphaFoldDB" id="A0A837CC39"/>
<protein>
    <submittedName>
        <fullName evidence="1">Uncharacterized protein</fullName>
    </submittedName>
</protein>
<dbReference type="EMBL" id="ADOU02000005">
    <property type="protein sequence ID" value="KGJ66866.1"/>
    <property type="molecule type" value="Genomic_DNA"/>
</dbReference>
<dbReference type="Proteomes" id="UP000024900">
    <property type="component" value="Unassembled WGS sequence"/>
</dbReference>
<name>A0A837CC39_9BRAD</name>
<gene>
    <name evidence="1" type="ORF">BJA5080_08369</name>
</gene>
<proteinExistence type="predicted"/>
<reference evidence="1 2" key="1">
    <citation type="journal article" date="2014" name="BMC Genomics">
        <title>Comparative genomics of Bradyrhizobium japonicum CPAC 15 and Bradyrhizobium diazoefficiens CPAC 7: elite model strains for understanding symbiotic performance with soybean.</title>
        <authorList>
            <person name="Siqueira A.F."/>
            <person name="Ormeno-Orrillo E."/>
            <person name="Souza R.C."/>
            <person name="Rodrigues E.P."/>
            <person name="Almeida L.G."/>
            <person name="Barcellos F.G."/>
            <person name="Batista J.S."/>
            <person name="Nakatami A.S."/>
            <person name="Martinez-Romero E."/>
            <person name="Vasconcelos A.T."/>
            <person name="Hungria M."/>
        </authorList>
    </citation>
    <scope>NUCLEOTIDE SEQUENCE [LARGE SCALE GENOMIC DNA]</scope>
    <source>
        <strain evidence="1 2">SEMIA 5080</strain>
    </source>
</reference>
<sequence length="86" mass="9701">MVSKSLTICLPKSPPWSKESARRRGREMRKFALGDVVNSDKGRRGVVRAAYKSREGQQFYAVEKDGAMDYLEEDRLSPAPRVELAA</sequence>
<evidence type="ECO:0000313" key="1">
    <source>
        <dbReference type="EMBL" id="KGJ66866.1"/>
    </source>
</evidence>
<evidence type="ECO:0000313" key="2">
    <source>
        <dbReference type="Proteomes" id="UP000024900"/>
    </source>
</evidence>
<accession>A0A837CC39</accession>
<organism evidence="1 2">
    <name type="scientific">Bradyrhizobium diazoefficiens SEMIA 5080</name>
    <dbReference type="NCBI Taxonomy" id="754504"/>
    <lineage>
        <taxon>Bacteria</taxon>
        <taxon>Pseudomonadati</taxon>
        <taxon>Pseudomonadota</taxon>
        <taxon>Alphaproteobacteria</taxon>
        <taxon>Hyphomicrobiales</taxon>
        <taxon>Nitrobacteraceae</taxon>
        <taxon>Bradyrhizobium</taxon>
    </lineage>
</organism>
<comment type="caution">
    <text evidence="1">The sequence shown here is derived from an EMBL/GenBank/DDBJ whole genome shotgun (WGS) entry which is preliminary data.</text>
</comment>